<protein>
    <submittedName>
        <fullName evidence="2">Uncharacterized protein</fullName>
    </submittedName>
</protein>
<dbReference type="AlphaFoldDB" id="A0A0F7S1R0"/>
<evidence type="ECO:0000313" key="2">
    <source>
        <dbReference type="EMBL" id="CDS01608.1"/>
    </source>
</evidence>
<dbReference type="Proteomes" id="UP000242770">
    <property type="component" value="Unassembled WGS sequence"/>
</dbReference>
<gene>
    <name evidence="2" type="primary">SSCI70270.1</name>
</gene>
<dbReference type="EMBL" id="CCFA01004193">
    <property type="protein sequence ID" value="CDS01608.1"/>
    <property type="molecule type" value="Genomic_DNA"/>
</dbReference>
<keyword evidence="3" id="KW-1185">Reference proteome</keyword>
<feature type="region of interest" description="Disordered" evidence="1">
    <location>
        <begin position="62"/>
        <end position="82"/>
    </location>
</feature>
<name>A0A0F7S1R0_9BASI</name>
<proteinExistence type="predicted"/>
<accession>A0A0F7S1R0</accession>
<sequence length="149" mass="15891">MSPLRVPIKSDGGANSYAASISALYPHKSISVNLALIHDNLSNLVSQRLNISLSYLTDTKTHLTCSSSRDPPRPRSSRTAVARSSFLSGTNAFEQRKSAKSTPTHSTLPPESLAYCLQISTPYGSPSNSPTTPTPGYVTVISCSSHRVA</sequence>
<organism evidence="2 3">
    <name type="scientific">Sporisorium scitamineum</name>
    <dbReference type="NCBI Taxonomy" id="49012"/>
    <lineage>
        <taxon>Eukaryota</taxon>
        <taxon>Fungi</taxon>
        <taxon>Dikarya</taxon>
        <taxon>Basidiomycota</taxon>
        <taxon>Ustilaginomycotina</taxon>
        <taxon>Ustilaginomycetes</taxon>
        <taxon>Ustilaginales</taxon>
        <taxon>Ustilaginaceae</taxon>
        <taxon>Sporisorium</taxon>
    </lineage>
</organism>
<evidence type="ECO:0000313" key="3">
    <source>
        <dbReference type="Proteomes" id="UP000242770"/>
    </source>
</evidence>
<reference evidence="3" key="1">
    <citation type="submission" date="2014-06" db="EMBL/GenBank/DDBJ databases">
        <authorList>
            <person name="Berkman P.J."/>
        </authorList>
    </citation>
    <scope>NUCLEOTIDE SEQUENCE [LARGE SCALE GENOMIC DNA]</scope>
</reference>
<evidence type="ECO:0000256" key="1">
    <source>
        <dbReference type="SAM" id="MobiDB-lite"/>
    </source>
</evidence>